<organism evidence="3 4">
    <name type="scientific">Aeromicrobium flavum</name>
    <dbReference type="NCBI Taxonomy" id="416568"/>
    <lineage>
        <taxon>Bacteria</taxon>
        <taxon>Bacillati</taxon>
        <taxon>Actinomycetota</taxon>
        <taxon>Actinomycetes</taxon>
        <taxon>Propionibacteriales</taxon>
        <taxon>Nocardioidaceae</taxon>
        <taxon>Aeromicrobium</taxon>
    </lineage>
</organism>
<dbReference type="Proteomes" id="UP000321769">
    <property type="component" value="Unassembled WGS sequence"/>
</dbReference>
<dbReference type="InterPro" id="IPR050740">
    <property type="entry name" value="Aldehyde_DH_Superfamily"/>
</dbReference>
<name>A0A512HRD1_9ACTN</name>
<proteinExistence type="predicted"/>
<dbReference type="GO" id="GO:0016620">
    <property type="term" value="F:oxidoreductase activity, acting on the aldehyde or oxo group of donors, NAD or NADP as acceptor"/>
    <property type="evidence" value="ECO:0007669"/>
    <property type="project" value="InterPro"/>
</dbReference>
<dbReference type="EMBL" id="BJZQ01000001">
    <property type="protein sequence ID" value="GEO88013.1"/>
    <property type="molecule type" value="Genomic_DNA"/>
</dbReference>
<dbReference type="InterPro" id="IPR016162">
    <property type="entry name" value="Ald_DH_N"/>
</dbReference>
<dbReference type="PANTHER" id="PTHR43353">
    <property type="entry name" value="SUCCINATE-SEMIALDEHYDE DEHYDROGENASE, MITOCHONDRIAL"/>
    <property type="match status" value="1"/>
</dbReference>
<dbReference type="RefSeq" id="WP_146825354.1">
    <property type="nucleotide sequence ID" value="NZ_BAAAYQ010000001.1"/>
</dbReference>
<comment type="caution">
    <text evidence="3">The sequence shown here is derived from an EMBL/GenBank/DDBJ whole genome shotgun (WGS) entry which is preliminary data.</text>
</comment>
<evidence type="ECO:0000313" key="4">
    <source>
        <dbReference type="Proteomes" id="UP000321769"/>
    </source>
</evidence>
<dbReference type="SUPFAM" id="SSF53720">
    <property type="entry name" value="ALDH-like"/>
    <property type="match status" value="1"/>
</dbReference>
<keyword evidence="1" id="KW-0560">Oxidoreductase</keyword>
<evidence type="ECO:0000256" key="1">
    <source>
        <dbReference type="ARBA" id="ARBA00023002"/>
    </source>
</evidence>
<accession>A0A512HRD1</accession>
<keyword evidence="4" id="KW-1185">Reference proteome</keyword>
<evidence type="ECO:0000313" key="3">
    <source>
        <dbReference type="EMBL" id="GEO88013.1"/>
    </source>
</evidence>
<dbReference type="Gene3D" id="3.40.605.10">
    <property type="entry name" value="Aldehyde Dehydrogenase, Chain A, domain 1"/>
    <property type="match status" value="1"/>
</dbReference>
<dbReference type="InterPro" id="IPR015590">
    <property type="entry name" value="Aldehyde_DH_dom"/>
</dbReference>
<dbReference type="AlphaFoldDB" id="A0A512HRD1"/>
<protein>
    <submittedName>
        <fullName evidence="3">Aldehyde dehydrogenase</fullName>
    </submittedName>
</protein>
<gene>
    <name evidence="3" type="ORF">AFL01nite_03400</name>
</gene>
<dbReference type="Pfam" id="PF00171">
    <property type="entry name" value="Aldedh"/>
    <property type="match status" value="1"/>
</dbReference>
<feature type="domain" description="Aldehyde dehydrogenase" evidence="2">
    <location>
        <begin position="8"/>
        <end position="436"/>
    </location>
</feature>
<dbReference type="InterPro" id="IPR016163">
    <property type="entry name" value="Ald_DH_C"/>
</dbReference>
<dbReference type="PANTHER" id="PTHR43353:SF3">
    <property type="entry name" value="ALDEHYDE DEHYDROGENASE-RELATED"/>
    <property type="match status" value="1"/>
</dbReference>
<dbReference type="InterPro" id="IPR016161">
    <property type="entry name" value="Ald_DH/histidinol_DH"/>
</dbReference>
<dbReference type="Gene3D" id="3.40.309.10">
    <property type="entry name" value="Aldehyde Dehydrogenase, Chain A, domain 2"/>
    <property type="match status" value="1"/>
</dbReference>
<evidence type="ECO:0000259" key="2">
    <source>
        <dbReference type="Pfam" id="PF00171"/>
    </source>
</evidence>
<reference evidence="3 4" key="1">
    <citation type="submission" date="2019-07" db="EMBL/GenBank/DDBJ databases">
        <title>Whole genome shotgun sequence of Aeromicrobium flavum NBRC 107625.</title>
        <authorList>
            <person name="Hosoyama A."/>
            <person name="Uohara A."/>
            <person name="Ohji S."/>
            <person name="Ichikawa N."/>
        </authorList>
    </citation>
    <scope>NUCLEOTIDE SEQUENCE [LARGE SCALE GENOMIC DNA]</scope>
    <source>
        <strain evidence="3 4">NBRC 107625</strain>
    </source>
</reference>
<sequence length="496" mass="49544">MSAADVSHDPRTGTVAATVRHSTPAEVDAAVAAAVAAAPSLAAASPARRREWISAVADAILAHRDELVRLADWETALGETRLSGEVERTAGQLRFYADVAVEGSFLGATLDSTEPALAKVNVPLGPVAVFGASNFPFAFSALGNDTASALAAGSPVVVKGHPAHPGLTARIVEIAQRAWAAAGGPDGALGLVVGFEAGTALVQHADITAVGFTGSQAGGLALWRLANEREVVIPVYAEMGTVNPVVVTPAAGADIVAIAAGFVGSFTLGGGQFCTKPGLLLAPASVEAARAVGDALVAADPTPVMLTEGIATAVDAGIAGLVEAGATVVASVPSTGAGWSAPATVLSAKAADLTAGSRLLEEVFGSVVLVVEYESVAEATEILAGLQGALSGAVFATGADPDAKPLVDAVATKVGRVILNGWPTGVAYTWAQQHGGPWPATSNPAATSVGAGALGRFVRPVAYQSMPDALLPEPLQAANPWGVTRWVDGVVEPGLS</sequence>
<dbReference type="OrthoDB" id="9770537at2"/>